<feature type="compositionally biased region" description="Basic and acidic residues" evidence="1">
    <location>
        <begin position="1"/>
        <end position="15"/>
    </location>
</feature>
<dbReference type="Proteomes" id="UP000789759">
    <property type="component" value="Unassembled WGS sequence"/>
</dbReference>
<dbReference type="AlphaFoldDB" id="A0A9N9K915"/>
<sequence>MADAQKNVREREKAMFKTNQGLPKPLPRGGKSSDKPPLRLYTGDPAGFLHIPFTSDALAKALR</sequence>
<organism evidence="2 3">
    <name type="scientific">Cetraspora pellucida</name>
    <dbReference type="NCBI Taxonomy" id="1433469"/>
    <lineage>
        <taxon>Eukaryota</taxon>
        <taxon>Fungi</taxon>
        <taxon>Fungi incertae sedis</taxon>
        <taxon>Mucoromycota</taxon>
        <taxon>Glomeromycotina</taxon>
        <taxon>Glomeromycetes</taxon>
        <taxon>Diversisporales</taxon>
        <taxon>Gigasporaceae</taxon>
        <taxon>Cetraspora</taxon>
    </lineage>
</organism>
<evidence type="ECO:0000313" key="3">
    <source>
        <dbReference type="Proteomes" id="UP000789759"/>
    </source>
</evidence>
<evidence type="ECO:0000313" key="2">
    <source>
        <dbReference type="EMBL" id="CAG8815164.1"/>
    </source>
</evidence>
<keyword evidence="3" id="KW-1185">Reference proteome</keyword>
<proteinExistence type="predicted"/>
<comment type="caution">
    <text evidence="2">The sequence shown here is derived from an EMBL/GenBank/DDBJ whole genome shotgun (WGS) entry which is preliminary data.</text>
</comment>
<reference evidence="2" key="1">
    <citation type="submission" date="2021-06" db="EMBL/GenBank/DDBJ databases">
        <authorList>
            <person name="Kallberg Y."/>
            <person name="Tangrot J."/>
            <person name="Rosling A."/>
        </authorList>
    </citation>
    <scope>NUCLEOTIDE SEQUENCE</scope>
    <source>
        <strain evidence="2">FL966</strain>
    </source>
</reference>
<feature type="region of interest" description="Disordered" evidence="1">
    <location>
        <begin position="1"/>
        <end position="41"/>
    </location>
</feature>
<name>A0A9N9K915_9GLOM</name>
<accession>A0A9N9K915</accession>
<protein>
    <submittedName>
        <fullName evidence="2">19226_t:CDS:1</fullName>
    </submittedName>
</protein>
<evidence type="ECO:0000256" key="1">
    <source>
        <dbReference type="SAM" id="MobiDB-lite"/>
    </source>
</evidence>
<dbReference type="EMBL" id="CAJVQA010042755">
    <property type="protein sequence ID" value="CAG8815164.1"/>
    <property type="molecule type" value="Genomic_DNA"/>
</dbReference>
<gene>
    <name evidence="2" type="ORF">CPELLU_LOCUS19105</name>
</gene>